<name>A0A841I0K7_9DEIO</name>
<dbReference type="SUPFAM" id="SSF55961">
    <property type="entry name" value="Bet v1-like"/>
    <property type="match status" value="1"/>
</dbReference>
<dbReference type="CDD" id="cd07817">
    <property type="entry name" value="SRPBCC_8"/>
    <property type="match status" value="1"/>
</dbReference>
<dbReference type="Gene3D" id="3.30.530.20">
    <property type="match status" value="1"/>
</dbReference>
<dbReference type="PANTHER" id="PTHR33824">
    <property type="entry name" value="POLYKETIDE CYCLASE/DEHYDRASE AND LIPID TRANSPORT SUPERFAMILY PROTEIN"/>
    <property type="match status" value="1"/>
</dbReference>
<dbReference type="Proteomes" id="UP000569951">
    <property type="component" value="Unassembled WGS sequence"/>
</dbReference>
<dbReference type="InterPro" id="IPR023393">
    <property type="entry name" value="START-like_dom_sf"/>
</dbReference>
<protein>
    <submittedName>
        <fullName evidence="2">Putative membrane protein</fullName>
    </submittedName>
</protein>
<proteinExistence type="predicted"/>
<reference evidence="2 3" key="1">
    <citation type="submission" date="2020-08" db="EMBL/GenBank/DDBJ databases">
        <title>Genomic Encyclopedia of Type Strains, Phase IV (KMG-IV): sequencing the most valuable type-strain genomes for metagenomic binning, comparative biology and taxonomic classification.</title>
        <authorList>
            <person name="Goeker M."/>
        </authorList>
    </citation>
    <scope>NUCLEOTIDE SEQUENCE [LARGE SCALE GENOMIC DNA]</scope>
    <source>
        <strain evidence="2 3">DSM 21458</strain>
    </source>
</reference>
<evidence type="ECO:0000259" key="1">
    <source>
        <dbReference type="Pfam" id="PF03364"/>
    </source>
</evidence>
<dbReference type="Pfam" id="PF03364">
    <property type="entry name" value="Polyketide_cyc"/>
    <property type="match status" value="1"/>
</dbReference>
<dbReference type="EMBL" id="JACHHG010000006">
    <property type="protein sequence ID" value="MBB6098504.1"/>
    <property type="molecule type" value="Genomic_DNA"/>
</dbReference>
<sequence>MSATRSEKLARALGWFSIALGSAEVLAPGSLERFLGVRDRSGLLRSYGLRELTAGVGLLTRSRPTLWVWSRVAGDALDLATLAALMPNSRKPGNVAGALGFVAAVTVVDILCALNLNAQAKAEGIEVRKAVTVGKPAEELYAFWRRLENLPQFMSHLEEVREQGGGRSRWVAKAPAKREVTWEAEITEDLPGRRIAWRSVEGSQVPNEGSVEFSPAPGDRGTELQVYLRYEPPAGDLGVAIARLFGEEPGQQVEDDLRRFKRLMEVGTLPTTDGQPSGRKTGAGRMLAALYDNRRTQ</sequence>
<feature type="domain" description="Coenzyme Q-binding protein COQ10 START" evidence="1">
    <location>
        <begin position="133"/>
        <end position="257"/>
    </location>
</feature>
<dbReference type="AlphaFoldDB" id="A0A841I0K7"/>
<dbReference type="PANTHER" id="PTHR33824:SF7">
    <property type="entry name" value="POLYKETIDE CYCLASE_DEHYDRASE AND LIPID TRANSPORT SUPERFAMILY PROTEIN"/>
    <property type="match status" value="1"/>
</dbReference>
<dbReference type="InterPro" id="IPR005031">
    <property type="entry name" value="COQ10_START"/>
</dbReference>
<evidence type="ECO:0000313" key="2">
    <source>
        <dbReference type="EMBL" id="MBB6098504.1"/>
    </source>
</evidence>
<accession>A0A841I0K7</accession>
<keyword evidence="3" id="KW-1185">Reference proteome</keyword>
<comment type="caution">
    <text evidence="2">The sequence shown here is derived from an EMBL/GenBank/DDBJ whole genome shotgun (WGS) entry which is preliminary data.</text>
</comment>
<organism evidence="2 3">
    <name type="scientific">Deinobacterium chartae</name>
    <dbReference type="NCBI Taxonomy" id="521158"/>
    <lineage>
        <taxon>Bacteria</taxon>
        <taxon>Thermotogati</taxon>
        <taxon>Deinococcota</taxon>
        <taxon>Deinococci</taxon>
        <taxon>Deinococcales</taxon>
        <taxon>Deinococcaceae</taxon>
        <taxon>Deinobacterium</taxon>
    </lineage>
</organism>
<gene>
    <name evidence="2" type="ORF">HNR42_001938</name>
</gene>
<dbReference type="InterPro" id="IPR047137">
    <property type="entry name" value="ORF3"/>
</dbReference>
<evidence type="ECO:0000313" key="3">
    <source>
        <dbReference type="Proteomes" id="UP000569951"/>
    </source>
</evidence>
<dbReference type="RefSeq" id="WP_246351354.1">
    <property type="nucleotide sequence ID" value="NZ_JACHHG010000006.1"/>
</dbReference>